<dbReference type="OrthoDB" id="1902587at2759"/>
<feature type="domain" description="EF-hand" evidence="14">
    <location>
        <begin position="166"/>
        <end position="192"/>
    </location>
</feature>
<evidence type="ECO:0000256" key="5">
    <source>
        <dbReference type="ARBA" id="ARBA00022824"/>
    </source>
</evidence>
<evidence type="ECO:0000256" key="2">
    <source>
        <dbReference type="ARBA" id="ARBA00013194"/>
    </source>
</evidence>
<dbReference type="PROSITE" id="PS00018">
    <property type="entry name" value="EF_HAND_1"/>
    <property type="match status" value="3"/>
</dbReference>
<keyword evidence="9 10" id="KW-0413">Isomerase</keyword>
<dbReference type="InterPro" id="IPR046357">
    <property type="entry name" value="PPIase_dom_sf"/>
</dbReference>
<sequence length="335" mass="37002">MRPPLLFLLLAALCCFLAAALDPDADVKVTVYEGPTECDNKPARGKKKNDEDESLERVIPDSIVGLHFTVYVDESTVGSRETAGLRVESSHDKGVAPSFPVGQGRVIPGLDRGLIGLCRNSKATIIVPPYLGYGPYGKPEQGVGPHATLRYDVEIVDIKPPVPNEFKKIDADGDWRISRKEAKSYFKKIGQGVNLDSLWSEEDDDGDGYISWEEFKGAKGSEEPPSKKAREREKKARDAEAAKILDMYSLMDDDGDGKLSREELGTMFKQYGQEMTDEFWEESDPDGDGYVTFEEFVGDAGKGTKKKEDKRKSDGKKELEEGSSGGDDIIDMDEL</sequence>
<evidence type="ECO:0000256" key="11">
    <source>
        <dbReference type="SAM" id="MobiDB-lite"/>
    </source>
</evidence>
<dbReference type="InterPro" id="IPR002048">
    <property type="entry name" value="EF_hand_dom"/>
</dbReference>
<dbReference type="InterPro" id="IPR052273">
    <property type="entry name" value="PPIase_FKBP"/>
</dbReference>
<dbReference type="SMART" id="SM00054">
    <property type="entry name" value="EFh"/>
    <property type="match status" value="4"/>
</dbReference>
<evidence type="ECO:0000256" key="6">
    <source>
        <dbReference type="ARBA" id="ARBA00022837"/>
    </source>
</evidence>
<feature type="region of interest" description="Disordered" evidence="11">
    <location>
        <begin position="217"/>
        <end position="238"/>
    </location>
</feature>
<keyword evidence="5" id="KW-0256">Endoplasmic reticulum</keyword>
<dbReference type="Pfam" id="PF13499">
    <property type="entry name" value="EF-hand_7"/>
    <property type="match status" value="2"/>
</dbReference>
<dbReference type="GO" id="GO:0003755">
    <property type="term" value="F:peptidyl-prolyl cis-trans isomerase activity"/>
    <property type="evidence" value="ECO:0007669"/>
    <property type="project" value="UniProtKB-KW"/>
</dbReference>
<feature type="chain" id="PRO_5003840943" description="peptidylprolyl isomerase" evidence="12">
    <location>
        <begin position="21"/>
        <end position="335"/>
    </location>
</feature>
<evidence type="ECO:0000256" key="8">
    <source>
        <dbReference type="ARBA" id="ARBA00023180"/>
    </source>
</evidence>
<proteinExistence type="predicted"/>
<dbReference type="Gene3D" id="3.10.50.40">
    <property type="match status" value="1"/>
</dbReference>
<dbReference type="eggNOG" id="KOG0549">
    <property type="taxonomic scope" value="Eukaryota"/>
</dbReference>
<keyword evidence="4" id="KW-0677">Repeat</keyword>
<evidence type="ECO:0000256" key="12">
    <source>
        <dbReference type="SAM" id="SignalP"/>
    </source>
</evidence>
<dbReference type="Gene3D" id="1.10.238.10">
    <property type="entry name" value="EF-hand"/>
    <property type="match status" value="2"/>
</dbReference>
<dbReference type="Proteomes" id="UP000266841">
    <property type="component" value="Unassembled WGS sequence"/>
</dbReference>
<protein>
    <recommendedName>
        <fullName evidence="2 10">peptidylprolyl isomerase</fullName>
        <ecNumber evidence="2 10">5.2.1.8</ecNumber>
    </recommendedName>
</protein>
<dbReference type="SUPFAM" id="SSF54534">
    <property type="entry name" value="FKBP-like"/>
    <property type="match status" value="1"/>
</dbReference>
<feature type="domain" description="EF-hand" evidence="14">
    <location>
        <begin position="277"/>
        <end position="306"/>
    </location>
</feature>
<organism evidence="15 16">
    <name type="scientific">Thalassiosira oceanica</name>
    <name type="common">Marine diatom</name>
    <dbReference type="NCBI Taxonomy" id="159749"/>
    <lineage>
        <taxon>Eukaryota</taxon>
        <taxon>Sar</taxon>
        <taxon>Stramenopiles</taxon>
        <taxon>Ochrophyta</taxon>
        <taxon>Bacillariophyta</taxon>
        <taxon>Coscinodiscophyceae</taxon>
        <taxon>Thalassiosirophycidae</taxon>
        <taxon>Thalassiosirales</taxon>
        <taxon>Thalassiosiraceae</taxon>
        <taxon>Thalassiosira</taxon>
    </lineage>
</organism>
<dbReference type="PROSITE" id="PS50059">
    <property type="entry name" value="FKBP_PPIASE"/>
    <property type="match status" value="1"/>
</dbReference>
<evidence type="ECO:0000313" key="16">
    <source>
        <dbReference type="Proteomes" id="UP000266841"/>
    </source>
</evidence>
<feature type="domain" description="PPIase FKBP-type" evidence="13">
    <location>
        <begin position="61"/>
        <end position="159"/>
    </location>
</feature>
<dbReference type="PROSITE" id="PS50222">
    <property type="entry name" value="EF_HAND_2"/>
    <property type="match status" value="4"/>
</dbReference>
<keyword evidence="16" id="KW-1185">Reference proteome</keyword>
<feature type="compositionally biased region" description="Basic and acidic residues" evidence="11">
    <location>
        <begin position="306"/>
        <end position="320"/>
    </location>
</feature>
<evidence type="ECO:0000256" key="10">
    <source>
        <dbReference type="PROSITE-ProRule" id="PRU00277"/>
    </source>
</evidence>
<dbReference type="InterPro" id="IPR001179">
    <property type="entry name" value="PPIase_FKBP_dom"/>
</dbReference>
<evidence type="ECO:0000256" key="1">
    <source>
        <dbReference type="ARBA" id="ARBA00000971"/>
    </source>
</evidence>
<evidence type="ECO:0000259" key="13">
    <source>
        <dbReference type="PROSITE" id="PS50059"/>
    </source>
</evidence>
<dbReference type="PANTHER" id="PTHR46222:SF3">
    <property type="entry name" value="PEPTIDYLPROLYL ISOMERASE"/>
    <property type="match status" value="1"/>
</dbReference>
<dbReference type="InterPro" id="IPR011992">
    <property type="entry name" value="EF-hand-dom_pair"/>
</dbReference>
<dbReference type="InterPro" id="IPR018247">
    <property type="entry name" value="EF_Hand_1_Ca_BS"/>
</dbReference>
<evidence type="ECO:0000256" key="7">
    <source>
        <dbReference type="ARBA" id="ARBA00023110"/>
    </source>
</evidence>
<evidence type="ECO:0000313" key="15">
    <source>
        <dbReference type="EMBL" id="EJK71546.1"/>
    </source>
</evidence>
<keyword evidence="3 12" id="KW-0732">Signal</keyword>
<dbReference type="GO" id="GO:0005783">
    <property type="term" value="C:endoplasmic reticulum"/>
    <property type="evidence" value="ECO:0007669"/>
    <property type="project" value="UniProtKB-ARBA"/>
</dbReference>
<dbReference type="SUPFAM" id="SSF47473">
    <property type="entry name" value="EF-hand"/>
    <property type="match status" value="1"/>
</dbReference>
<feature type="domain" description="EF-hand" evidence="14">
    <location>
        <begin position="239"/>
        <end position="274"/>
    </location>
</feature>
<evidence type="ECO:0000256" key="3">
    <source>
        <dbReference type="ARBA" id="ARBA00022729"/>
    </source>
</evidence>
<keyword evidence="8" id="KW-0325">Glycoprotein</keyword>
<feature type="signal peptide" evidence="12">
    <location>
        <begin position="1"/>
        <end position="20"/>
    </location>
</feature>
<reference evidence="15 16" key="1">
    <citation type="journal article" date="2012" name="Genome Biol.">
        <title>Genome and low-iron response of an oceanic diatom adapted to chronic iron limitation.</title>
        <authorList>
            <person name="Lommer M."/>
            <person name="Specht M."/>
            <person name="Roy A.S."/>
            <person name="Kraemer L."/>
            <person name="Andreson R."/>
            <person name="Gutowska M.A."/>
            <person name="Wolf J."/>
            <person name="Bergner S.V."/>
            <person name="Schilhabel M.B."/>
            <person name="Klostermeier U.C."/>
            <person name="Beiko R.G."/>
            <person name="Rosenstiel P."/>
            <person name="Hippler M."/>
            <person name="Laroche J."/>
        </authorList>
    </citation>
    <scope>NUCLEOTIDE SEQUENCE [LARGE SCALE GENOMIC DNA]</scope>
    <source>
        <strain evidence="15 16">CCMP1005</strain>
    </source>
</reference>
<dbReference type="AlphaFoldDB" id="K0TDG8"/>
<evidence type="ECO:0000259" key="14">
    <source>
        <dbReference type="PROSITE" id="PS50222"/>
    </source>
</evidence>
<comment type="caution">
    <text evidence="15">The sequence shown here is derived from an EMBL/GenBank/DDBJ whole genome shotgun (WGS) entry which is preliminary data.</text>
</comment>
<evidence type="ECO:0000256" key="9">
    <source>
        <dbReference type="ARBA" id="ARBA00023235"/>
    </source>
</evidence>
<comment type="catalytic activity">
    <reaction evidence="1 10">
        <text>[protein]-peptidylproline (omega=180) = [protein]-peptidylproline (omega=0)</text>
        <dbReference type="Rhea" id="RHEA:16237"/>
        <dbReference type="Rhea" id="RHEA-COMP:10747"/>
        <dbReference type="Rhea" id="RHEA-COMP:10748"/>
        <dbReference type="ChEBI" id="CHEBI:83833"/>
        <dbReference type="ChEBI" id="CHEBI:83834"/>
        <dbReference type="EC" id="5.2.1.8"/>
    </reaction>
</comment>
<feature type="region of interest" description="Disordered" evidence="11">
    <location>
        <begin position="279"/>
        <end position="335"/>
    </location>
</feature>
<evidence type="ECO:0000256" key="4">
    <source>
        <dbReference type="ARBA" id="ARBA00022737"/>
    </source>
</evidence>
<keyword evidence="6" id="KW-0106">Calcium</keyword>
<dbReference type="GO" id="GO:0005509">
    <property type="term" value="F:calcium ion binding"/>
    <property type="evidence" value="ECO:0007669"/>
    <property type="project" value="InterPro"/>
</dbReference>
<dbReference type="EC" id="5.2.1.8" evidence="2 10"/>
<dbReference type="Pfam" id="PF00254">
    <property type="entry name" value="FKBP_C"/>
    <property type="match status" value="1"/>
</dbReference>
<feature type="domain" description="EF-hand" evidence="14">
    <location>
        <begin position="195"/>
        <end position="225"/>
    </location>
</feature>
<gene>
    <name evidence="15" type="ORF">THAOC_06998</name>
</gene>
<dbReference type="PANTHER" id="PTHR46222">
    <property type="entry name" value="PEPTIDYL-PROLYL CIS-TRANS ISOMERASE FKBP7/14"/>
    <property type="match status" value="1"/>
</dbReference>
<accession>K0TDG8</accession>
<name>K0TDG8_THAOC</name>
<dbReference type="EMBL" id="AGNL01007085">
    <property type="protein sequence ID" value="EJK71546.1"/>
    <property type="molecule type" value="Genomic_DNA"/>
</dbReference>
<keyword evidence="7 10" id="KW-0697">Rotamase</keyword>